<evidence type="ECO:0000256" key="1">
    <source>
        <dbReference type="SAM" id="Phobius"/>
    </source>
</evidence>
<dbReference type="RefSeq" id="WP_175474614.1">
    <property type="nucleotide sequence ID" value="NZ_FOGG01000029.1"/>
</dbReference>
<keyword evidence="3" id="KW-1185">Reference proteome</keyword>
<dbReference type="Proteomes" id="UP000199572">
    <property type="component" value="Unassembled WGS sequence"/>
</dbReference>
<evidence type="ECO:0000313" key="3">
    <source>
        <dbReference type="Proteomes" id="UP000199572"/>
    </source>
</evidence>
<organism evidence="2 3">
    <name type="scientific">Pedobacter rhizosphaerae</name>
    <dbReference type="NCBI Taxonomy" id="390241"/>
    <lineage>
        <taxon>Bacteria</taxon>
        <taxon>Pseudomonadati</taxon>
        <taxon>Bacteroidota</taxon>
        <taxon>Sphingobacteriia</taxon>
        <taxon>Sphingobacteriales</taxon>
        <taxon>Sphingobacteriaceae</taxon>
        <taxon>Pedobacter</taxon>
    </lineage>
</organism>
<dbReference type="EMBL" id="FOGG01000029">
    <property type="protein sequence ID" value="SES06985.1"/>
    <property type="molecule type" value="Genomic_DNA"/>
</dbReference>
<gene>
    <name evidence="2" type="ORF">SAMN04488023_12942</name>
</gene>
<dbReference type="AlphaFoldDB" id="A0A1H9UBZ5"/>
<sequence>MSGHDTHAPVQETKGIWALPLAAWLFVIVLVFVFTIDCSKDAGEKHGEEHHKTEAHH</sequence>
<keyword evidence="1" id="KW-1133">Transmembrane helix</keyword>
<accession>A0A1H9UBZ5</accession>
<evidence type="ECO:0000313" key="2">
    <source>
        <dbReference type="EMBL" id="SES06985.1"/>
    </source>
</evidence>
<keyword evidence="1" id="KW-0812">Transmembrane</keyword>
<protein>
    <submittedName>
        <fullName evidence="2">Uncharacterized protein</fullName>
    </submittedName>
</protein>
<feature type="transmembrane region" description="Helical" evidence="1">
    <location>
        <begin position="16"/>
        <end position="36"/>
    </location>
</feature>
<proteinExistence type="predicted"/>
<keyword evidence="1" id="KW-0472">Membrane</keyword>
<name>A0A1H9UBZ5_9SPHI</name>
<reference evidence="2 3" key="1">
    <citation type="submission" date="2016-10" db="EMBL/GenBank/DDBJ databases">
        <authorList>
            <person name="de Groot N.N."/>
        </authorList>
    </citation>
    <scope>NUCLEOTIDE SEQUENCE [LARGE SCALE GENOMIC DNA]</scope>
    <source>
        <strain evidence="2 3">DSM 18610</strain>
    </source>
</reference>